<evidence type="ECO:0000313" key="1">
    <source>
        <dbReference type="EMBL" id="QLG49788.1"/>
    </source>
</evidence>
<gene>
    <name evidence="1" type="ORF">HYG82_13420</name>
</gene>
<keyword evidence="2" id="KW-1185">Reference proteome</keyword>
<sequence length="67" mass="7616">MTTRDRDGDRDRMRVRLEEVLAEVETLDGHLRGPLTLEPAISNIEMIIAAYETFETDSGERPVVVDN</sequence>
<dbReference type="Proteomes" id="UP000509241">
    <property type="component" value="Chromosome"/>
</dbReference>
<dbReference type="GeneID" id="56034309"/>
<dbReference type="EMBL" id="CP058601">
    <property type="protein sequence ID" value="QLG49788.1"/>
    <property type="molecule type" value="Genomic_DNA"/>
</dbReference>
<evidence type="ECO:0000313" key="2">
    <source>
        <dbReference type="Proteomes" id="UP000509241"/>
    </source>
</evidence>
<reference evidence="1 2" key="1">
    <citation type="submission" date="2020-07" db="EMBL/GenBank/DDBJ databases">
        <authorList>
            <person name="Cui H."/>
        </authorList>
    </citation>
    <scope>NUCLEOTIDE SEQUENCE [LARGE SCALE GENOMIC DNA]</scope>
    <source>
        <strain evidence="1 2">YPL8</strain>
    </source>
</reference>
<organism evidence="1 2">
    <name type="scientific">Natrinema halophilum</name>
    <dbReference type="NCBI Taxonomy" id="1699371"/>
    <lineage>
        <taxon>Archaea</taxon>
        <taxon>Methanobacteriati</taxon>
        <taxon>Methanobacteriota</taxon>
        <taxon>Stenosarchaea group</taxon>
        <taxon>Halobacteria</taxon>
        <taxon>Halobacteriales</taxon>
        <taxon>Natrialbaceae</taxon>
        <taxon>Natrinema</taxon>
    </lineage>
</organism>
<accession>A0A7D5GIH2</accession>
<proteinExistence type="predicted"/>
<dbReference type="AlphaFoldDB" id="A0A7D5GIH2"/>
<name>A0A7D5GIH2_9EURY</name>
<protein>
    <submittedName>
        <fullName evidence="1">Uncharacterized protein</fullName>
    </submittedName>
</protein>
<dbReference type="RefSeq" id="WP_179261670.1">
    <property type="nucleotide sequence ID" value="NZ_CP058601.1"/>
</dbReference>
<dbReference type="KEGG" id="haly:HYG82_13420"/>